<feature type="non-terminal residue" evidence="1">
    <location>
        <position position="555"/>
    </location>
</feature>
<dbReference type="OrthoDB" id="2799639at2759"/>
<evidence type="ECO:0000313" key="2">
    <source>
        <dbReference type="Proteomes" id="UP000015241"/>
    </source>
</evidence>
<evidence type="ECO:0000313" key="1">
    <source>
        <dbReference type="EMBL" id="EPS92647.1"/>
    </source>
</evidence>
<proteinExistence type="predicted"/>
<gene>
    <name evidence="1" type="ORF">FOMPIDRAFT_1137507</name>
</gene>
<dbReference type="AlphaFoldDB" id="S8DI24"/>
<dbReference type="EMBL" id="KE504411">
    <property type="protein sequence ID" value="EPS92647.1"/>
    <property type="molecule type" value="Genomic_DNA"/>
</dbReference>
<accession>S8DI24</accession>
<dbReference type="HOGENOM" id="CLU_027015_0_0_1"/>
<organism evidence="1 2">
    <name type="scientific">Fomitopsis schrenkii</name>
    <name type="common">Brown rot fungus</name>
    <dbReference type="NCBI Taxonomy" id="2126942"/>
    <lineage>
        <taxon>Eukaryota</taxon>
        <taxon>Fungi</taxon>
        <taxon>Dikarya</taxon>
        <taxon>Basidiomycota</taxon>
        <taxon>Agaricomycotina</taxon>
        <taxon>Agaricomycetes</taxon>
        <taxon>Polyporales</taxon>
        <taxon>Fomitopsis</taxon>
    </lineage>
</organism>
<dbReference type="STRING" id="743788.S8DI24"/>
<reference evidence="1 2" key="1">
    <citation type="journal article" date="2012" name="Science">
        <title>The Paleozoic origin of enzymatic lignin decomposition reconstructed from 31 fungal genomes.</title>
        <authorList>
            <person name="Floudas D."/>
            <person name="Binder M."/>
            <person name="Riley R."/>
            <person name="Barry K."/>
            <person name="Blanchette R.A."/>
            <person name="Henrissat B."/>
            <person name="Martinez A.T."/>
            <person name="Otillar R."/>
            <person name="Spatafora J.W."/>
            <person name="Yadav J.S."/>
            <person name="Aerts A."/>
            <person name="Benoit I."/>
            <person name="Boyd A."/>
            <person name="Carlson A."/>
            <person name="Copeland A."/>
            <person name="Coutinho P.M."/>
            <person name="de Vries R.P."/>
            <person name="Ferreira P."/>
            <person name="Findley K."/>
            <person name="Foster B."/>
            <person name="Gaskell J."/>
            <person name="Glotzer D."/>
            <person name="Gorecki P."/>
            <person name="Heitman J."/>
            <person name="Hesse C."/>
            <person name="Hori C."/>
            <person name="Igarashi K."/>
            <person name="Jurgens J.A."/>
            <person name="Kallen N."/>
            <person name="Kersten P."/>
            <person name="Kohler A."/>
            <person name="Kuees U."/>
            <person name="Kumar T.K.A."/>
            <person name="Kuo A."/>
            <person name="LaButti K."/>
            <person name="Larrondo L.F."/>
            <person name="Lindquist E."/>
            <person name="Ling A."/>
            <person name="Lombard V."/>
            <person name="Lucas S."/>
            <person name="Lundell T."/>
            <person name="Martin R."/>
            <person name="McLaughlin D.J."/>
            <person name="Morgenstern I."/>
            <person name="Morin E."/>
            <person name="Murat C."/>
            <person name="Nagy L.G."/>
            <person name="Nolan M."/>
            <person name="Ohm R.A."/>
            <person name="Patyshakuliyeva A."/>
            <person name="Rokas A."/>
            <person name="Ruiz-Duenas F.J."/>
            <person name="Sabat G."/>
            <person name="Salamov A."/>
            <person name="Samejima M."/>
            <person name="Schmutz J."/>
            <person name="Slot J.C."/>
            <person name="St John F."/>
            <person name="Stenlid J."/>
            <person name="Sun H."/>
            <person name="Sun S."/>
            <person name="Syed K."/>
            <person name="Tsang A."/>
            <person name="Wiebenga A."/>
            <person name="Young D."/>
            <person name="Pisabarro A."/>
            <person name="Eastwood D.C."/>
            <person name="Martin F."/>
            <person name="Cullen D."/>
            <person name="Grigoriev I.V."/>
            <person name="Hibbett D.S."/>
        </authorList>
    </citation>
    <scope>NUCLEOTIDE SEQUENCE</scope>
    <source>
        <strain evidence="2">FP-58527</strain>
    </source>
</reference>
<dbReference type="Proteomes" id="UP000015241">
    <property type="component" value="Unassembled WGS sequence"/>
</dbReference>
<dbReference type="InParanoid" id="S8DI24"/>
<name>S8DI24_FOMSC</name>
<protein>
    <submittedName>
        <fullName evidence="1">Uncharacterized protein</fullName>
    </submittedName>
</protein>
<dbReference type="eggNOG" id="ENOG502SNT8">
    <property type="taxonomic scope" value="Eukaryota"/>
</dbReference>
<keyword evidence="2" id="KW-1185">Reference proteome</keyword>
<sequence length="555" mass="61656">MQKPHEVTNTSVVNFLYTLTAYDVRAEVVLGASSVVSPTARPIAQVSDPGGENTLVQLVQHCKEMHSYHNAYDFRYMVALMRLSFECASMSGWSNVNLAALWRDHLAGVQDPPKYSTLRYWYSRGTKLAQLAEGGTIYVLLWVAYTNLRAPFLEADGSLASDIANILRCPDSESPIGRLVRETIIPTIAFMVERCPMQLSDILSPAMILAIGVKPSSLCRDLKASDSLFGALPKNSFRLLPRNADAWEPVNIQHNITSPRAESRALLSPLTPLSQLGILSVASPTPSIPNSPPQAGASNHSATTILLESGYDDVHTLNTTFKSPRNREKNVRWTESQRGLAEDAVTPSSIIELRTLLQTMYTEGVRSTTTDYIRIERSLYSDVLRVNSLQSELVACICQSMPQNLRDGLLDRLTACFKPDTIKTLDTATYKGEHVFQVLHFTWYNRHCTMGHDAPVDVPPMTLKRTGRTKTNYHQLIPYPSKDMSNEVGNRSIYQSVKNILGPLFDWLEVKLEEILPGTYEHLEAYARILPGNNQAVGAPFLGLVINLNVVTAAH</sequence>